<proteinExistence type="predicted"/>
<dbReference type="AlphaFoldDB" id="A0A7W7K8W4"/>
<reference evidence="1 2" key="1">
    <citation type="submission" date="2020-08" db="EMBL/GenBank/DDBJ databases">
        <title>Functional genomics of gut bacteria from endangered species of beetles.</title>
        <authorList>
            <person name="Carlos-Shanley C."/>
        </authorList>
    </citation>
    <scope>NUCLEOTIDE SEQUENCE [LARGE SCALE GENOMIC DNA]</scope>
    <source>
        <strain evidence="1 2">S00245</strain>
    </source>
</reference>
<dbReference type="SUPFAM" id="SSF140566">
    <property type="entry name" value="FlgN-like"/>
    <property type="match status" value="1"/>
</dbReference>
<dbReference type="GO" id="GO:0044780">
    <property type="term" value="P:bacterial-type flagellum assembly"/>
    <property type="evidence" value="ECO:0007669"/>
    <property type="project" value="InterPro"/>
</dbReference>
<keyword evidence="2" id="KW-1185">Reference proteome</keyword>
<sequence>MSTSQTLPAATLRDQLRQMLAVLEEERQALAGLDVDALMGAANDKNALCGSLEDCAGTVLDDECRGMLEAARRLNEVNRQVRNLVAANVTARLNALTGAPQLYRAGPQYAYMGTRG</sequence>
<dbReference type="Gene3D" id="1.20.58.300">
    <property type="entry name" value="FlgN-like"/>
    <property type="match status" value="1"/>
</dbReference>
<dbReference type="EMBL" id="JACHLR010000004">
    <property type="protein sequence ID" value="MBB4858135.1"/>
    <property type="molecule type" value="Genomic_DNA"/>
</dbReference>
<protein>
    <submittedName>
        <fullName evidence="1">Class 3 adenylate cyclase</fullName>
    </submittedName>
</protein>
<name>A0A7W7K8W4_9SPHN</name>
<dbReference type="RefSeq" id="WP_312857012.1">
    <property type="nucleotide sequence ID" value="NZ_JACHLR010000004.1"/>
</dbReference>
<comment type="caution">
    <text evidence="1">The sequence shown here is derived from an EMBL/GenBank/DDBJ whole genome shotgun (WGS) entry which is preliminary data.</text>
</comment>
<dbReference type="Proteomes" id="UP000555448">
    <property type="component" value="Unassembled WGS sequence"/>
</dbReference>
<dbReference type="InterPro" id="IPR036679">
    <property type="entry name" value="FlgN-like_sf"/>
</dbReference>
<evidence type="ECO:0000313" key="1">
    <source>
        <dbReference type="EMBL" id="MBB4858135.1"/>
    </source>
</evidence>
<gene>
    <name evidence="1" type="ORF">HNO88_001449</name>
</gene>
<evidence type="ECO:0000313" key="2">
    <source>
        <dbReference type="Proteomes" id="UP000555448"/>
    </source>
</evidence>
<organism evidence="1 2">
    <name type="scientific">Novosphingobium chloroacetimidivorans</name>
    <dbReference type="NCBI Taxonomy" id="1428314"/>
    <lineage>
        <taxon>Bacteria</taxon>
        <taxon>Pseudomonadati</taxon>
        <taxon>Pseudomonadota</taxon>
        <taxon>Alphaproteobacteria</taxon>
        <taxon>Sphingomonadales</taxon>
        <taxon>Sphingomonadaceae</taxon>
        <taxon>Novosphingobium</taxon>
    </lineage>
</organism>
<accession>A0A7W7K8W4</accession>